<accession>G5KET1</accession>
<reference evidence="1 2" key="1">
    <citation type="journal article" date="2014" name="Int. J. Syst. Evol. Microbiol.">
        <title>Phylogenomics and the dynamic genome evolution of the genus Streptococcus.</title>
        <authorList>
            <consortium name="The Broad Institute Genome Sequencing Platform"/>
            <person name="Richards V.P."/>
            <person name="Palmer S.R."/>
            <person name="Pavinski Bitar P.D."/>
            <person name="Qin X."/>
            <person name="Weinstock G.M."/>
            <person name="Highlander S.K."/>
            <person name="Town C.D."/>
            <person name="Burne R.A."/>
            <person name="Stanhope M.J."/>
        </authorList>
    </citation>
    <scope>NUCLEOTIDE SEQUENCE [LARGE SCALE GENOMIC DNA]</scope>
    <source>
        <strain evidence="1 2">2285-97</strain>
    </source>
</reference>
<name>G5KET1_9STRE</name>
<dbReference type="AlphaFoldDB" id="G5KET1"/>
<evidence type="ECO:0000313" key="2">
    <source>
        <dbReference type="Proteomes" id="UP000005388"/>
    </source>
</evidence>
<sequence>MEDSLFKCLTCQYFVTTIDHIPIFEKRIEHFQNIRKAATNIAEKNFYEHLIKLNLAYLNQMYNLKLGTIKNESK</sequence>
<proteinExistence type="predicted"/>
<comment type="caution">
    <text evidence="1">The sequence shown here is derived from an EMBL/GenBank/DDBJ whole genome shotgun (WGS) entry which is preliminary data.</text>
</comment>
<dbReference type="EMBL" id="AEUZ02000001">
    <property type="protein sequence ID" value="EHJ57347.1"/>
    <property type="molecule type" value="Genomic_DNA"/>
</dbReference>
<dbReference type="STRING" id="764291.STRUR_2140"/>
<evidence type="ECO:0000313" key="1">
    <source>
        <dbReference type="EMBL" id="EHJ57347.1"/>
    </source>
</evidence>
<gene>
    <name evidence="1" type="ORF">STRUR_2140</name>
</gene>
<dbReference type="Proteomes" id="UP000005388">
    <property type="component" value="Unassembled WGS sequence"/>
</dbReference>
<keyword evidence="2" id="KW-1185">Reference proteome</keyword>
<organism evidence="1 2">
    <name type="scientific">Streptococcus urinalis 2285-97</name>
    <dbReference type="NCBI Taxonomy" id="764291"/>
    <lineage>
        <taxon>Bacteria</taxon>
        <taxon>Bacillati</taxon>
        <taxon>Bacillota</taxon>
        <taxon>Bacilli</taxon>
        <taxon>Lactobacillales</taxon>
        <taxon>Streptococcaceae</taxon>
        <taxon>Streptococcus</taxon>
    </lineage>
</organism>
<protein>
    <submittedName>
        <fullName evidence="1">Uncharacterized protein</fullName>
    </submittedName>
</protein>